<evidence type="ECO:0000256" key="1">
    <source>
        <dbReference type="ARBA" id="ARBA00022723"/>
    </source>
</evidence>
<dbReference type="AlphaFoldDB" id="A0ABD2W6P1"/>
<feature type="compositionally biased region" description="Polar residues" evidence="6">
    <location>
        <begin position="32"/>
        <end position="42"/>
    </location>
</feature>
<dbReference type="Proteomes" id="UP001627154">
    <property type="component" value="Unassembled WGS sequence"/>
</dbReference>
<comment type="caution">
    <text evidence="8">The sequence shown here is derived from an EMBL/GenBank/DDBJ whole genome shotgun (WGS) entry which is preliminary data.</text>
</comment>
<dbReference type="InterPro" id="IPR036875">
    <property type="entry name" value="Znf_CCHC_sf"/>
</dbReference>
<gene>
    <name evidence="8" type="ORF">TKK_016506</name>
</gene>
<organism evidence="8 9">
    <name type="scientific">Trichogramma kaykai</name>
    <dbReference type="NCBI Taxonomy" id="54128"/>
    <lineage>
        <taxon>Eukaryota</taxon>
        <taxon>Metazoa</taxon>
        <taxon>Ecdysozoa</taxon>
        <taxon>Arthropoda</taxon>
        <taxon>Hexapoda</taxon>
        <taxon>Insecta</taxon>
        <taxon>Pterygota</taxon>
        <taxon>Neoptera</taxon>
        <taxon>Endopterygota</taxon>
        <taxon>Hymenoptera</taxon>
        <taxon>Apocrita</taxon>
        <taxon>Proctotrupomorpha</taxon>
        <taxon>Chalcidoidea</taxon>
        <taxon>Trichogrammatidae</taxon>
        <taxon>Trichogramma</taxon>
    </lineage>
</organism>
<evidence type="ECO:0000256" key="6">
    <source>
        <dbReference type="SAM" id="MobiDB-lite"/>
    </source>
</evidence>
<feature type="region of interest" description="Disordered" evidence="6">
    <location>
        <begin position="18"/>
        <end position="42"/>
    </location>
</feature>
<evidence type="ECO:0000313" key="8">
    <source>
        <dbReference type="EMBL" id="KAL3388271.1"/>
    </source>
</evidence>
<dbReference type="Gene3D" id="4.10.60.10">
    <property type="entry name" value="Zinc finger, CCHC-type"/>
    <property type="match status" value="3"/>
</dbReference>
<name>A0ABD2W6P1_9HYME</name>
<evidence type="ECO:0000313" key="9">
    <source>
        <dbReference type="Proteomes" id="UP001627154"/>
    </source>
</evidence>
<keyword evidence="4" id="KW-0862">Zinc</keyword>
<dbReference type="SUPFAM" id="SSF57756">
    <property type="entry name" value="Retrovirus zinc finger-like domains"/>
    <property type="match status" value="3"/>
</dbReference>
<sequence>MNDPSKLPTVPDLKEILTDDESSLISEDRSTNYKSVDSSGSSTYAKLPTKTTNMSNTLKKVNIEVLLKVIPEYNGYNIPLSTFLEGLEEAFAMVSEAQKPTLTRLVRSRLTGEALKAIIGEKFDTLDKLKTYLKDYFAPSVSAHKLRGDMAAEFQRENEGVVKFANRIKNLVRRIAEVEGISEDTHKDAAAALGFAASECFRQGLKSEIETQMEEAEGIDDLVKNAIAAERRIENKRKLRGESLAKQVSHLNLKEVVICQICKETDHSADKCKLRLLTCTICNASGHATNNCPNTATEVCQLCHRMGHIAKQCDKNRPPICQICDKSGHLATECDLRAQKPAQQQFTCGRCGRPGHKSEKCRTDISKKCDHCNRLGHTINECRTLQKLNMQQKNENGHLSFRASQETQATTSQPQSDLRLNPSK</sequence>
<dbReference type="SMART" id="SM00343">
    <property type="entry name" value="ZnF_C2HC"/>
    <property type="match status" value="6"/>
</dbReference>
<dbReference type="PANTHER" id="PTHR47103:SF8">
    <property type="entry name" value="DNA-BINDING PROTEIN"/>
    <property type="match status" value="1"/>
</dbReference>
<dbReference type="EMBL" id="JBJJXI010000134">
    <property type="protein sequence ID" value="KAL3388271.1"/>
    <property type="molecule type" value="Genomic_DNA"/>
</dbReference>
<keyword evidence="1" id="KW-0479">Metal-binding</keyword>
<protein>
    <recommendedName>
        <fullName evidence="7">CCHC-type domain-containing protein</fullName>
    </recommendedName>
</protein>
<evidence type="ECO:0000256" key="4">
    <source>
        <dbReference type="ARBA" id="ARBA00022833"/>
    </source>
</evidence>
<proteinExistence type="predicted"/>
<evidence type="ECO:0000256" key="3">
    <source>
        <dbReference type="ARBA" id="ARBA00022771"/>
    </source>
</evidence>
<feature type="domain" description="CCHC-type" evidence="7">
    <location>
        <begin position="348"/>
        <end position="362"/>
    </location>
</feature>
<dbReference type="PROSITE" id="PS50158">
    <property type="entry name" value="ZF_CCHC"/>
    <property type="match status" value="1"/>
</dbReference>
<keyword evidence="2" id="KW-0677">Repeat</keyword>
<evidence type="ECO:0000259" key="7">
    <source>
        <dbReference type="PROSITE" id="PS50158"/>
    </source>
</evidence>
<dbReference type="InterPro" id="IPR001878">
    <property type="entry name" value="Znf_CCHC"/>
</dbReference>
<dbReference type="PANTHER" id="PTHR47103">
    <property type="entry name" value="DNA-BINDING PROTEIN"/>
    <property type="match status" value="1"/>
</dbReference>
<reference evidence="8 9" key="1">
    <citation type="journal article" date="2024" name="bioRxiv">
        <title>A reference genome for Trichogramma kaykai: A tiny desert-dwelling parasitoid wasp with competing sex-ratio distorters.</title>
        <authorList>
            <person name="Culotta J."/>
            <person name="Lindsey A.R."/>
        </authorList>
    </citation>
    <scope>NUCLEOTIDE SEQUENCE [LARGE SCALE GENOMIC DNA]</scope>
    <source>
        <strain evidence="8 9">KSX58</strain>
    </source>
</reference>
<feature type="region of interest" description="Disordered" evidence="6">
    <location>
        <begin position="402"/>
        <end position="424"/>
    </location>
</feature>
<evidence type="ECO:0000256" key="5">
    <source>
        <dbReference type="PROSITE-ProRule" id="PRU00047"/>
    </source>
</evidence>
<keyword evidence="9" id="KW-1185">Reference proteome</keyword>
<keyword evidence="3 5" id="KW-0863">Zinc-finger</keyword>
<accession>A0ABD2W6P1</accession>
<evidence type="ECO:0000256" key="2">
    <source>
        <dbReference type="ARBA" id="ARBA00022737"/>
    </source>
</evidence>
<dbReference type="GO" id="GO:0008270">
    <property type="term" value="F:zinc ion binding"/>
    <property type="evidence" value="ECO:0007669"/>
    <property type="project" value="UniProtKB-KW"/>
</dbReference>